<dbReference type="EMBL" id="BTGU01000170">
    <property type="protein sequence ID" value="GMN64168.1"/>
    <property type="molecule type" value="Genomic_DNA"/>
</dbReference>
<reference evidence="1" key="1">
    <citation type="submission" date="2023-07" db="EMBL/GenBank/DDBJ databases">
        <title>draft genome sequence of fig (Ficus carica).</title>
        <authorList>
            <person name="Takahashi T."/>
            <person name="Nishimura K."/>
        </authorList>
    </citation>
    <scope>NUCLEOTIDE SEQUENCE</scope>
</reference>
<gene>
    <name evidence="1" type="ORF">TIFTF001_033243</name>
</gene>
<evidence type="ECO:0000313" key="2">
    <source>
        <dbReference type="Proteomes" id="UP001187192"/>
    </source>
</evidence>
<comment type="caution">
    <text evidence="1">The sequence shown here is derived from an EMBL/GenBank/DDBJ whole genome shotgun (WGS) entry which is preliminary data.</text>
</comment>
<protein>
    <submittedName>
        <fullName evidence="1">Uncharacterized protein</fullName>
    </submittedName>
</protein>
<dbReference type="AlphaFoldDB" id="A0AA88DYR5"/>
<proteinExistence type="predicted"/>
<name>A0AA88DYR5_FICCA</name>
<organism evidence="1 2">
    <name type="scientific">Ficus carica</name>
    <name type="common">Common fig</name>
    <dbReference type="NCBI Taxonomy" id="3494"/>
    <lineage>
        <taxon>Eukaryota</taxon>
        <taxon>Viridiplantae</taxon>
        <taxon>Streptophyta</taxon>
        <taxon>Embryophyta</taxon>
        <taxon>Tracheophyta</taxon>
        <taxon>Spermatophyta</taxon>
        <taxon>Magnoliopsida</taxon>
        <taxon>eudicotyledons</taxon>
        <taxon>Gunneridae</taxon>
        <taxon>Pentapetalae</taxon>
        <taxon>rosids</taxon>
        <taxon>fabids</taxon>
        <taxon>Rosales</taxon>
        <taxon>Moraceae</taxon>
        <taxon>Ficeae</taxon>
        <taxon>Ficus</taxon>
    </lineage>
</organism>
<evidence type="ECO:0000313" key="1">
    <source>
        <dbReference type="EMBL" id="GMN64168.1"/>
    </source>
</evidence>
<sequence>MPPTGEIVTIGAISVRQRCHDGVPPESQWLDDVEDRDAGVIPIHVVVLIPASSPSPSPSTVVVDGE</sequence>
<dbReference type="Proteomes" id="UP001187192">
    <property type="component" value="Unassembled WGS sequence"/>
</dbReference>
<keyword evidence="2" id="KW-1185">Reference proteome</keyword>
<accession>A0AA88DYR5</accession>